<dbReference type="AlphaFoldDB" id="A0A5M8FLE8"/>
<gene>
    <name evidence="1" type="ORF">F2Q65_14130</name>
</gene>
<dbReference type="InterPro" id="IPR010866">
    <property type="entry name" value="A-2_8-polyST"/>
</dbReference>
<dbReference type="OrthoDB" id="3723482at2"/>
<name>A0A5M8FLE8_9GAMM</name>
<organism evidence="1 2">
    <name type="scientific">Thiohalocapsa marina</name>
    <dbReference type="NCBI Taxonomy" id="424902"/>
    <lineage>
        <taxon>Bacteria</taxon>
        <taxon>Pseudomonadati</taxon>
        <taxon>Pseudomonadota</taxon>
        <taxon>Gammaproteobacteria</taxon>
        <taxon>Chromatiales</taxon>
        <taxon>Chromatiaceae</taxon>
        <taxon>Thiohalocapsa</taxon>
    </lineage>
</organism>
<reference evidence="1 2" key="1">
    <citation type="submission" date="2019-09" db="EMBL/GenBank/DDBJ databases">
        <title>Whole-genome sequence of the purple sulfur bacterium Thiohalocapsa marina DSM 19078.</title>
        <authorList>
            <person name="Kyndt J.A."/>
            <person name="Meyer T.E."/>
        </authorList>
    </citation>
    <scope>NUCLEOTIDE SEQUENCE [LARGE SCALE GENOMIC DNA]</scope>
    <source>
        <strain evidence="1 2">DSM 19078</strain>
    </source>
</reference>
<protein>
    <submittedName>
        <fullName evidence="1">Uncharacterized protein</fullName>
    </submittedName>
</protein>
<proteinExistence type="predicted"/>
<sequence length="435" mass="49925">MYKESMVKRLSKLVQWAQTLPNDIRWAFADSALYQSIDHGKRITRGSRGRILSFILRASQKVKIEWLAILGVAFYEAAKMWRAYQKPDTYCSKDVEPHIFVGFGAGMEEELFRIFAEDRRGVFRADQQRLESFNVDHEMRLKDVFRTVLQSLGRLKNEWPTLPLDAHEYRVEFLTHLTMRVARYCFFRTWFECYTKALGRAPEVCLISPDTLAFAAVDAGVISDFYQHGLMRLSGVFPDFTRVRALTADEASYLQKALPRSVIRSALPIAKPIENTRDRVVLVASIYGSVSQMNIVIPFLEWADAAGMTILVRRHPKEQSDYWSSLSPRFRLTIDDRNEPIAKVFTRVRPAIVVSWFSTAMVDALNYGLIPVMLVPNDDDAVRDLIYPLVTRTLNWPNDKVQIDKALRSSAARGAIIRTLKAQGNQSHPQTLFSY</sequence>
<dbReference type="Proteomes" id="UP000322981">
    <property type="component" value="Unassembled WGS sequence"/>
</dbReference>
<dbReference type="EMBL" id="VWXX01000026">
    <property type="protein sequence ID" value="KAA6183941.1"/>
    <property type="molecule type" value="Genomic_DNA"/>
</dbReference>
<comment type="caution">
    <text evidence="1">The sequence shown here is derived from an EMBL/GenBank/DDBJ whole genome shotgun (WGS) entry which is preliminary data.</text>
</comment>
<dbReference type="RefSeq" id="WP_150094052.1">
    <property type="nucleotide sequence ID" value="NZ_VWXX01000026.1"/>
</dbReference>
<keyword evidence="2" id="KW-1185">Reference proteome</keyword>
<evidence type="ECO:0000313" key="1">
    <source>
        <dbReference type="EMBL" id="KAA6183941.1"/>
    </source>
</evidence>
<evidence type="ECO:0000313" key="2">
    <source>
        <dbReference type="Proteomes" id="UP000322981"/>
    </source>
</evidence>
<accession>A0A5M8FLE8</accession>
<dbReference type="Pfam" id="PF07388">
    <property type="entry name" value="A-2_8-polyST"/>
    <property type="match status" value="1"/>
</dbReference>